<organism evidence="1 2">
    <name type="scientific">Cirrhinus mrigala</name>
    <name type="common">Mrigala</name>
    <dbReference type="NCBI Taxonomy" id="683832"/>
    <lineage>
        <taxon>Eukaryota</taxon>
        <taxon>Metazoa</taxon>
        <taxon>Chordata</taxon>
        <taxon>Craniata</taxon>
        <taxon>Vertebrata</taxon>
        <taxon>Euteleostomi</taxon>
        <taxon>Actinopterygii</taxon>
        <taxon>Neopterygii</taxon>
        <taxon>Teleostei</taxon>
        <taxon>Ostariophysi</taxon>
        <taxon>Cypriniformes</taxon>
        <taxon>Cyprinidae</taxon>
        <taxon>Labeoninae</taxon>
        <taxon>Labeonini</taxon>
        <taxon>Cirrhinus</taxon>
    </lineage>
</organism>
<feature type="non-terminal residue" evidence="1">
    <location>
        <position position="1"/>
    </location>
</feature>
<sequence>LRRLNAVFSAGTIRGTASSATMRLVQVGVEQAEGQGVIDLKAFDPSMPSTMRELLEMGQKGMDCAK</sequence>
<name>A0ABD0QHW1_CIRMR</name>
<evidence type="ECO:0000313" key="2">
    <source>
        <dbReference type="Proteomes" id="UP001529510"/>
    </source>
</evidence>
<comment type="caution">
    <text evidence="1">The sequence shown here is derived from an EMBL/GenBank/DDBJ whole genome shotgun (WGS) entry which is preliminary data.</text>
</comment>
<dbReference type="Proteomes" id="UP001529510">
    <property type="component" value="Unassembled WGS sequence"/>
</dbReference>
<gene>
    <name evidence="1" type="ORF">M9458_017384</name>
</gene>
<dbReference type="AlphaFoldDB" id="A0ABD0QHW1"/>
<dbReference type="EMBL" id="JAMKFB020000008">
    <property type="protein sequence ID" value="KAL0185714.1"/>
    <property type="molecule type" value="Genomic_DNA"/>
</dbReference>
<accession>A0ABD0QHW1</accession>
<protein>
    <submittedName>
        <fullName evidence="1">Uncharacterized protein</fullName>
    </submittedName>
</protein>
<proteinExistence type="predicted"/>
<reference evidence="1 2" key="1">
    <citation type="submission" date="2024-05" db="EMBL/GenBank/DDBJ databases">
        <title>Genome sequencing and assembly of Indian major carp, Cirrhinus mrigala (Hamilton, 1822).</title>
        <authorList>
            <person name="Mohindra V."/>
            <person name="Chowdhury L.M."/>
            <person name="Lal K."/>
            <person name="Jena J.K."/>
        </authorList>
    </citation>
    <scope>NUCLEOTIDE SEQUENCE [LARGE SCALE GENOMIC DNA]</scope>
    <source>
        <strain evidence="1">CM1030</strain>
        <tissue evidence="1">Blood</tissue>
    </source>
</reference>
<feature type="non-terminal residue" evidence="1">
    <location>
        <position position="66"/>
    </location>
</feature>
<evidence type="ECO:0000313" key="1">
    <source>
        <dbReference type="EMBL" id="KAL0185714.1"/>
    </source>
</evidence>
<keyword evidence="2" id="KW-1185">Reference proteome</keyword>